<accession>A0AAV6VP22</accession>
<keyword evidence="3" id="KW-1185">Reference proteome</keyword>
<evidence type="ECO:0000313" key="2">
    <source>
        <dbReference type="EMBL" id="KAG8198582.1"/>
    </source>
</evidence>
<sequence length="118" mass="12704">MRAKSSKNNKSCFPLAAGVANSQPPYLPNSQPPENADLKQRRQNGISNLVYFNANVSPSSAYEQGGKKQKGNGDGGNSGKASPLTSDVTRGSERARPGYSNWAAPLQKQTQYSWCQRG</sequence>
<dbReference type="Proteomes" id="UP000827092">
    <property type="component" value="Unassembled WGS sequence"/>
</dbReference>
<reference evidence="2 3" key="1">
    <citation type="journal article" date="2022" name="Nat. Ecol. Evol.">
        <title>A masculinizing supergene underlies an exaggerated male reproductive morph in a spider.</title>
        <authorList>
            <person name="Hendrickx F."/>
            <person name="De Corte Z."/>
            <person name="Sonet G."/>
            <person name="Van Belleghem S.M."/>
            <person name="Kostlbacher S."/>
            <person name="Vangestel C."/>
        </authorList>
    </citation>
    <scope>NUCLEOTIDE SEQUENCE [LARGE SCALE GENOMIC DNA]</scope>
    <source>
        <strain evidence="2">W744_W776</strain>
    </source>
</reference>
<evidence type="ECO:0000256" key="1">
    <source>
        <dbReference type="SAM" id="MobiDB-lite"/>
    </source>
</evidence>
<comment type="caution">
    <text evidence="2">The sequence shown here is derived from an EMBL/GenBank/DDBJ whole genome shotgun (WGS) entry which is preliminary data.</text>
</comment>
<organism evidence="2 3">
    <name type="scientific">Oedothorax gibbosus</name>
    <dbReference type="NCBI Taxonomy" id="931172"/>
    <lineage>
        <taxon>Eukaryota</taxon>
        <taxon>Metazoa</taxon>
        <taxon>Ecdysozoa</taxon>
        <taxon>Arthropoda</taxon>
        <taxon>Chelicerata</taxon>
        <taxon>Arachnida</taxon>
        <taxon>Araneae</taxon>
        <taxon>Araneomorphae</taxon>
        <taxon>Entelegynae</taxon>
        <taxon>Araneoidea</taxon>
        <taxon>Linyphiidae</taxon>
        <taxon>Erigoninae</taxon>
        <taxon>Oedothorax</taxon>
    </lineage>
</organism>
<name>A0AAV6VP22_9ARAC</name>
<gene>
    <name evidence="2" type="ORF">JTE90_026480</name>
</gene>
<dbReference type="AlphaFoldDB" id="A0AAV6VP22"/>
<protein>
    <submittedName>
        <fullName evidence="2">Uncharacterized protein</fullName>
    </submittedName>
</protein>
<evidence type="ECO:0000313" key="3">
    <source>
        <dbReference type="Proteomes" id="UP000827092"/>
    </source>
</evidence>
<dbReference type="EMBL" id="JAFNEN010000038">
    <property type="protein sequence ID" value="KAG8198582.1"/>
    <property type="molecule type" value="Genomic_DNA"/>
</dbReference>
<feature type="region of interest" description="Disordered" evidence="1">
    <location>
        <begin position="1"/>
        <end position="103"/>
    </location>
</feature>
<proteinExistence type="predicted"/>